<dbReference type="Proteomes" id="UP001438292">
    <property type="component" value="Unassembled WGS sequence"/>
</dbReference>
<protein>
    <submittedName>
        <fullName evidence="2">Gamma-glutamylcyclotransferase family protein</fullName>
    </submittedName>
</protein>
<dbReference type="SUPFAM" id="SSF110857">
    <property type="entry name" value="Gamma-glutamyl cyclotransferase-like"/>
    <property type="match status" value="1"/>
</dbReference>
<proteinExistence type="predicted"/>
<dbReference type="RefSeq" id="WP_166438703.1">
    <property type="nucleotide sequence ID" value="NZ_JAJNRU010000001.1"/>
</dbReference>
<dbReference type="InterPro" id="IPR013024">
    <property type="entry name" value="GGCT-like"/>
</dbReference>
<name>A0ABV0H6P3_9NEIS</name>
<reference evidence="2 3" key="1">
    <citation type="submission" date="2024-05" db="EMBL/GenBank/DDBJ databases">
        <authorList>
            <person name="De Oliveira J.P."/>
            <person name="Noriler S.A."/>
            <person name="De Oliveira A.G."/>
            <person name="Sipoli D.S."/>
        </authorList>
    </citation>
    <scope>NUCLEOTIDE SEQUENCE [LARGE SCALE GENOMIC DNA]</scope>
    <source>
        <strain evidence="2 3">LABIM186</strain>
    </source>
</reference>
<dbReference type="Gene3D" id="3.10.490.10">
    <property type="entry name" value="Gamma-glutamyl cyclotransferase-like"/>
    <property type="match status" value="1"/>
</dbReference>
<dbReference type="Pfam" id="PF06094">
    <property type="entry name" value="GGACT"/>
    <property type="match status" value="1"/>
</dbReference>
<sequence>MPKLFSYGTLRQDAVQLAAFGRLLAGRTAALPGYRLDWLSIVDPAVVAASGKNVHPIVRYSGQAANRVPGAVFDISDAELAQADRYEAADYRRIEARLDNGERAWVYVAAE</sequence>
<dbReference type="InterPro" id="IPR036568">
    <property type="entry name" value="GGCT-like_sf"/>
</dbReference>
<dbReference type="InterPro" id="IPR009288">
    <property type="entry name" value="AIG2-like_dom"/>
</dbReference>
<evidence type="ECO:0000259" key="1">
    <source>
        <dbReference type="Pfam" id="PF06094"/>
    </source>
</evidence>
<accession>A0ABV0H6P3</accession>
<evidence type="ECO:0000313" key="3">
    <source>
        <dbReference type="Proteomes" id="UP001438292"/>
    </source>
</evidence>
<evidence type="ECO:0000313" key="2">
    <source>
        <dbReference type="EMBL" id="MEO3954971.1"/>
    </source>
</evidence>
<comment type="caution">
    <text evidence="2">The sequence shown here is derived from an EMBL/GenBank/DDBJ whole genome shotgun (WGS) entry which is preliminary data.</text>
</comment>
<organism evidence="2 3">
    <name type="scientific">Chromobacterium piscinae</name>
    <dbReference type="NCBI Taxonomy" id="686831"/>
    <lineage>
        <taxon>Bacteria</taxon>
        <taxon>Pseudomonadati</taxon>
        <taxon>Pseudomonadota</taxon>
        <taxon>Betaproteobacteria</taxon>
        <taxon>Neisseriales</taxon>
        <taxon>Chromobacteriaceae</taxon>
        <taxon>Chromobacterium</taxon>
    </lineage>
</organism>
<keyword evidence="3" id="KW-1185">Reference proteome</keyword>
<feature type="domain" description="Gamma-glutamylcyclotransferase AIG2-like" evidence="1">
    <location>
        <begin position="4"/>
        <end position="110"/>
    </location>
</feature>
<dbReference type="EMBL" id="JBDQQU010000011">
    <property type="protein sequence ID" value="MEO3954971.1"/>
    <property type="molecule type" value="Genomic_DNA"/>
</dbReference>
<dbReference type="CDD" id="cd06661">
    <property type="entry name" value="GGCT_like"/>
    <property type="match status" value="1"/>
</dbReference>
<gene>
    <name evidence="2" type="ORF">ABH309_10930</name>
</gene>